<dbReference type="VEuPathDB" id="VectorBase:AALB20_034448"/>
<keyword evidence="2" id="KW-1185">Reference proteome</keyword>
<dbReference type="STRING" id="7167.A0A182F4F7"/>
<sequence>MSPVSSLPRSMTPHSMSSYGDAGYGYAVAQQRPGSSVYGGMTYQYGPPVVTGPGGPPPQSQYVIYDYGGEAGPSTADIIAAQSQDYVDEKLAEYQATIMLLQDIVLAVVIVVSAVGHA</sequence>
<proteinExistence type="predicted"/>
<reference evidence="1 2" key="1">
    <citation type="journal article" date="2017" name="G3 (Bethesda)">
        <title>The Physical Genome Mapping of Anopheles albimanus Corrected Scaffold Misassemblies and Identified Interarm Rearrangements in Genus Anopheles.</title>
        <authorList>
            <person name="Artemov G.N."/>
            <person name="Peery A.N."/>
            <person name="Jiang X."/>
            <person name="Tu Z."/>
            <person name="Stegniy V.N."/>
            <person name="Sharakhova M.V."/>
            <person name="Sharakhov I.V."/>
        </authorList>
    </citation>
    <scope>NUCLEOTIDE SEQUENCE [LARGE SCALE GENOMIC DNA]</scope>
    <source>
        <strain evidence="1 2">ALBI9_A</strain>
    </source>
</reference>
<organism evidence="1 2">
    <name type="scientific">Anopheles albimanus</name>
    <name type="common">New world malaria mosquito</name>
    <dbReference type="NCBI Taxonomy" id="7167"/>
    <lineage>
        <taxon>Eukaryota</taxon>
        <taxon>Metazoa</taxon>
        <taxon>Ecdysozoa</taxon>
        <taxon>Arthropoda</taxon>
        <taxon>Hexapoda</taxon>
        <taxon>Insecta</taxon>
        <taxon>Pterygota</taxon>
        <taxon>Neoptera</taxon>
        <taxon>Endopterygota</taxon>
        <taxon>Diptera</taxon>
        <taxon>Nematocera</taxon>
        <taxon>Culicoidea</taxon>
        <taxon>Culicidae</taxon>
        <taxon>Anophelinae</taxon>
        <taxon>Anopheles</taxon>
    </lineage>
</organism>
<reference evidence="1" key="2">
    <citation type="submission" date="2022-08" db="UniProtKB">
        <authorList>
            <consortium name="EnsemblMetazoa"/>
        </authorList>
    </citation>
    <scope>IDENTIFICATION</scope>
    <source>
        <strain evidence="1">STECLA/ALBI9_A</strain>
    </source>
</reference>
<protein>
    <submittedName>
        <fullName evidence="1">Uncharacterized protein</fullName>
    </submittedName>
</protein>
<evidence type="ECO:0000313" key="1">
    <source>
        <dbReference type="EnsemblMetazoa" id="AALB001347-PA"/>
    </source>
</evidence>
<dbReference type="Proteomes" id="UP000069272">
    <property type="component" value="Chromosome 2L"/>
</dbReference>
<name>A0A182F4F7_ANOAL</name>
<dbReference type="VEuPathDB" id="VectorBase:AALB001347"/>
<dbReference type="AlphaFoldDB" id="A0A182F4F7"/>
<accession>A0A182F4F7</accession>
<evidence type="ECO:0000313" key="2">
    <source>
        <dbReference type="Proteomes" id="UP000069272"/>
    </source>
</evidence>
<dbReference type="EnsemblMetazoa" id="AALB001347-RA">
    <property type="protein sequence ID" value="AALB001347-PA"/>
    <property type="gene ID" value="AALB001347"/>
</dbReference>